<name>A0AA87ZKA9_FICCA</name>
<dbReference type="EMBL" id="BTGU01000004">
    <property type="protein sequence ID" value="GMN34550.1"/>
    <property type="molecule type" value="Genomic_DNA"/>
</dbReference>
<sequence length="70" mass="7864">MVTEKDTRVTGLGPKPKVTLCNLISYDPRDSLLLHPDLEQHSVGHSRRGKYNSAYSIGFLLCYLPDVCML</sequence>
<proteinExistence type="predicted"/>
<dbReference type="Proteomes" id="UP001187192">
    <property type="component" value="Unassembled WGS sequence"/>
</dbReference>
<evidence type="ECO:0000313" key="2">
    <source>
        <dbReference type="Proteomes" id="UP001187192"/>
    </source>
</evidence>
<organism evidence="1 2">
    <name type="scientific">Ficus carica</name>
    <name type="common">Common fig</name>
    <dbReference type="NCBI Taxonomy" id="3494"/>
    <lineage>
        <taxon>Eukaryota</taxon>
        <taxon>Viridiplantae</taxon>
        <taxon>Streptophyta</taxon>
        <taxon>Embryophyta</taxon>
        <taxon>Tracheophyta</taxon>
        <taxon>Spermatophyta</taxon>
        <taxon>Magnoliopsida</taxon>
        <taxon>eudicotyledons</taxon>
        <taxon>Gunneridae</taxon>
        <taxon>Pentapetalae</taxon>
        <taxon>rosids</taxon>
        <taxon>fabids</taxon>
        <taxon>Rosales</taxon>
        <taxon>Moraceae</taxon>
        <taxon>Ficeae</taxon>
        <taxon>Ficus</taxon>
    </lineage>
</organism>
<protein>
    <submittedName>
        <fullName evidence="1">Uncharacterized protein</fullName>
    </submittedName>
</protein>
<dbReference type="AlphaFoldDB" id="A0AA87ZKA9"/>
<evidence type="ECO:0000313" key="1">
    <source>
        <dbReference type="EMBL" id="GMN34550.1"/>
    </source>
</evidence>
<accession>A0AA87ZKA9</accession>
<reference evidence="1" key="1">
    <citation type="submission" date="2023-07" db="EMBL/GenBank/DDBJ databases">
        <title>draft genome sequence of fig (Ficus carica).</title>
        <authorList>
            <person name="Takahashi T."/>
            <person name="Nishimura K."/>
        </authorList>
    </citation>
    <scope>NUCLEOTIDE SEQUENCE</scope>
</reference>
<gene>
    <name evidence="1" type="ORF">TIFTF001_004761</name>
</gene>
<keyword evidence="2" id="KW-1185">Reference proteome</keyword>
<comment type="caution">
    <text evidence="1">The sequence shown here is derived from an EMBL/GenBank/DDBJ whole genome shotgun (WGS) entry which is preliminary data.</text>
</comment>